<feature type="compositionally biased region" description="Basic and acidic residues" evidence="1">
    <location>
        <begin position="20"/>
        <end position="51"/>
    </location>
</feature>
<dbReference type="Proteomes" id="UP001335648">
    <property type="component" value="Unassembled WGS sequence"/>
</dbReference>
<evidence type="ECO:0000313" key="2">
    <source>
        <dbReference type="EMBL" id="KAK5880986.1"/>
    </source>
</evidence>
<reference evidence="2 3" key="1">
    <citation type="journal article" date="2023" name="Mol. Biol. Evol.">
        <title>Genomics of Secondarily Temperate Adaptation in the Only Non-Antarctic Icefish.</title>
        <authorList>
            <person name="Rivera-Colon A.G."/>
            <person name="Rayamajhi N."/>
            <person name="Minhas B.F."/>
            <person name="Madrigal G."/>
            <person name="Bilyk K.T."/>
            <person name="Yoon V."/>
            <person name="Hune M."/>
            <person name="Gregory S."/>
            <person name="Cheng C.H.C."/>
            <person name="Catchen J.M."/>
        </authorList>
    </citation>
    <scope>NUCLEOTIDE SEQUENCE [LARGE SCALE GENOMIC DNA]</scope>
    <source>
        <strain evidence="2">JC2023a</strain>
    </source>
</reference>
<feature type="region of interest" description="Disordered" evidence="1">
    <location>
        <begin position="20"/>
        <end position="66"/>
    </location>
</feature>
<organism evidence="2 3">
    <name type="scientific">Champsocephalus esox</name>
    <name type="common">pike icefish</name>
    <dbReference type="NCBI Taxonomy" id="159716"/>
    <lineage>
        <taxon>Eukaryota</taxon>
        <taxon>Metazoa</taxon>
        <taxon>Chordata</taxon>
        <taxon>Craniata</taxon>
        <taxon>Vertebrata</taxon>
        <taxon>Euteleostomi</taxon>
        <taxon>Actinopterygii</taxon>
        <taxon>Neopterygii</taxon>
        <taxon>Teleostei</taxon>
        <taxon>Neoteleostei</taxon>
        <taxon>Acanthomorphata</taxon>
        <taxon>Eupercaria</taxon>
        <taxon>Perciformes</taxon>
        <taxon>Notothenioidei</taxon>
        <taxon>Channichthyidae</taxon>
        <taxon>Champsocephalus</taxon>
    </lineage>
</organism>
<dbReference type="AlphaFoldDB" id="A0AAN8GJ68"/>
<dbReference type="EMBL" id="JAULUE010002063">
    <property type="protein sequence ID" value="KAK5880986.1"/>
    <property type="molecule type" value="Genomic_DNA"/>
</dbReference>
<proteinExistence type="predicted"/>
<sequence>MACRLGRAAALNHITAGKEEIGQRRGGNEMKELQMRDFPVRRINQQKEQHSSKPGSQAADQSRAKHTHTLHYQLCMHETTVVTSQSRCTYICAFTPSNTGEDVKRHIVNWL</sequence>
<evidence type="ECO:0000256" key="1">
    <source>
        <dbReference type="SAM" id="MobiDB-lite"/>
    </source>
</evidence>
<evidence type="ECO:0000313" key="3">
    <source>
        <dbReference type="Proteomes" id="UP001335648"/>
    </source>
</evidence>
<gene>
    <name evidence="2" type="ORF">CesoFtcFv8_021839</name>
</gene>
<name>A0AAN8GJ68_9TELE</name>
<accession>A0AAN8GJ68</accession>
<protein>
    <submittedName>
        <fullName evidence="2">Uncharacterized protein</fullName>
    </submittedName>
</protein>
<comment type="caution">
    <text evidence="2">The sequence shown here is derived from an EMBL/GenBank/DDBJ whole genome shotgun (WGS) entry which is preliminary data.</text>
</comment>
<keyword evidence="3" id="KW-1185">Reference proteome</keyword>